<gene>
    <name evidence="1" type="ORF">NCTC7688_00860</name>
</gene>
<dbReference type="Proteomes" id="UP000254707">
    <property type="component" value="Unassembled WGS sequence"/>
</dbReference>
<organism evidence="1 2">
    <name type="scientific">Staphylococcus saprophyticus</name>
    <dbReference type="NCBI Taxonomy" id="29385"/>
    <lineage>
        <taxon>Bacteria</taxon>
        <taxon>Bacillati</taxon>
        <taxon>Bacillota</taxon>
        <taxon>Bacilli</taxon>
        <taxon>Bacillales</taxon>
        <taxon>Staphylococcaceae</taxon>
        <taxon>Staphylococcus</taxon>
    </lineage>
</organism>
<reference evidence="1 2" key="1">
    <citation type="submission" date="2018-06" db="EMBL/GenBank/DDBJ databases">
        <authorList>
            <consortium name="Pathogen Informatics"/>
            <person name="Doyle S."/>
        </authorList>
    </citation>
    <scope>NUCLEOTIDE SEQUENCE [LARGE SCALE GENOMIC DNA]</scope>
    <source>
        <strain evidence="1 2">NCTC7688</strain>
    </source>
</reference>
<evidence type="ECO:0000313" key="1">
    <source>
        <dbReference type="EMBL" id="SUM82362.1"/>
    </source>
</evidence>
<evidence type="ECO:0000313" key="2">
    <source>
        <dbReference type="Proteomes" id="UP000254707"/>
    </source>
</evidence>
<sequence length="287" mass="32676">MKKRTAIYTTIVMMIILFVIITISIFKFNDNRKISHNDRSHIPTFYLHGYAGTGNSMKLLVNAAYQLDNEKDVVSARVSRNGMVTFEGDLNFNAKNPIIDIILEDNTNKDLNKNAQWIRNVIIATMTQYHFNKFNFVAHSMGNQSFSYYMLNYGDDLHLPKLNKQVSLAGNFNGEVDINGLDLNITLNNQGKPNLMLKDYKDILPMKHEYPKDAHVLNIYGDIGDGTHSDGRVTNVSSKSLEYLLGDHIASYETFKVTGPQAEHSELHDNQTVIDKINTFLWGNEKH</sequence>
<dbReference type="GO" id="GO:0016787">
    <property type="term" value="F:hydrolase activity"/>
    <property type="evidence" value="ECO:0007669"/>
    <property type="project" value="UniProtKB-KW"/>
</dbReference>
<dbReference type="AlphaFoldDB" id="A0A380HL65"/>
<dbReference type="SUPFAM" id="SSF53474">
    <property type="entry name" value="alpha/beta-Hydrolases"/>
    <property type="match status" value="1"/>
</dbReference>
<dbReference type="Gene3D" id="3.40.50.1820">
    <property type="entry name" value="alpha/beta hydrolase"/>
    <property type="match status" value="1"/>
</dbReference>
<dbReference type="InterPro" id="IPR010315">
    <property type="entry name" value="DUF915_hydro-like"/>
</dbReference>
<keyword evidence="1" id="KW-0378">Hydrolase</keyword>
<dbReference type="RefSeq" id="WP_037537961.1">
    <property type="nucleotide sequence ID" value="NZ_CP031196.1"/>
</dbReference>
<protein>
    <submittedName>
        <fullName evidence="1">Cell surface hydrolase</fullName>
    </submittedName>
</protein>
<name>A0A380HL65_STASA</name>
<dbReference type="Pfam" id="PF06028">
    <property type="entry name" value="DUF915"/>
    <property type="match status" value="1"/>
</dbReference>
<proteinExistence type="predicted"/>
<dbReference type="InterPro" id="IPR029058">
    <property type="entry name" value="AB_hydrolase_fold"/>
</dbReference>
<accession>A0A380HL65</accession>
<dbReference type="EMBL" id="UHED01000001">
    <property type="protein sequence ID" value="SUM82362.1"/>
    <property type="molecule type" value="Genomic_DNA"/>
</dbReference>